<sequence>MLQFFRFIALLVLIAAWEVASIERYFGCPKNVDAICSGETALDPDAQTLRWAERLHPKKRDYLCRDSWPLCCNQNQFDINNAPNNQLIVEMIKTENCWHYIGK</sequence>
<accession>A0A0L0VFL8</accession>
<name>A0A0L0VFL8_9BASI</name>
<evidence type="ECO:0000313" key="3">
    <source>
        <dbReference type="Proteomes" id="UP000054564"/>
    </source>
</evidence>
<feature type="signal peptide" evidence="1">
    <location>
        <begin position="1"/>
        <end position="16"/>
    </location>
</feature>
<dbReference type="AlphaFoldDB" id="A0A0L0VFL8"/>
<proteinExistence type="predicted"/>
<reference evidence="3" key="1">
    <citation type="submission" date="2014-03" db="EMBL/GenBank/DDBJ databases">
        <title>The Genome Sequence of Puccinia striiformis f. sp. tritici PST-78.</title>
        <authorList>
            <consortium name="The Broad Institute Genome Sequencing Platform"/>
            <person name="Cuomo C."/>
            <person name="Hulbert S."/>
            <person name="Chen X."/>
            <person name="Walker B."/>
            <person name="Young S.K."/>
            <person name="Zeng Q."/>
            <person name="Gargeya S."/>
            <person name="Fitzgerald M."/>
            <person name="Haas B."/>
            <person name="Abouelleil A."/>
            <person name="Alvarado L."/>
            <person name="Arachchi H.M."/>
            <person name="Berlin A.M."/>
            <person name="Chapman S.B."/>
            <person name="Goldberg J."/>
            <person name="Griggs A."/>
            <person name="Gujja S."/>
            <person name="Hansen M."/>
            <person name="Howarth C."/>
            <person name="Imamovic A."/>
            <person name="Larimer J."/>
            <person name="McCowan C."/>
            <person name="Montmayeur A."/>
            <person name="Murphy C."/>
            <person name="Neiman D."/>
            <person name="Pearson M."/>
            <person name="Priest M."/>
            <person name="Roberts A."/>
            <person name="Saif S."/>
            <person name="Shea T."/>
            <person name="Sisk P."/>
            <person name="Sykes S."/>
            <person name="Wortman J."/>
            <person name="Nusbaum C."/>
            <person name="Birren B."/>
        </authorList>
    </citation>
    <scope>NUCLEOTIDE SEQUENCE [LARGE SCALE GENOMIC DNA]</scope>
    <source>
        <strain evidence="3">race PST-78</strain>
    </source>
</reference>
<dbReference type="Proteomes" id="UP000054564">
    <property type="component" value="Unassembled WGS sequence"/>
</dbReference>
<comment type="caution">
    <text evidence="2">The sequence shown here is derived from an EMBL/GenBank/DDBJ whole genome shotgun (WGS) entry which is preliminary data.</text>
</comment>
<organism evidence="2 3">
    <name type="scientific">Puccinia striiformis f. sp. tritici PST-78</name>
    <dbReference type="NCBI Taxonomy" id="1165861"/>
    <lineage>
        <taxon>Eukaryota</taxon>
        <taxon>Fungi</taxon>
        <taxon>Dikarya</taxon>
        <taxon>Basidiomycota</taxon>
        <taxon>Pucciniomycotina</taxon>
        <taxon>Pucciniomycetes</taxon>
        <taxon>Pucciniales</taxon>
        <taxon>Pucciniaceae</taxon>
        <taxon>Puccinia</taxon>
    </lineage>
</organism>
<feature type="chain" id="PRO_5005549930" evidence="1">
    <location>
        <begin position="17"/>
        <end position="103"/>
    </location>
</feature>
<protein>
    <submittedName>
        <fullName evidence="2">Uncharacterized protein</fullName>
    </submittedName>
</protein>
<keyword evidence="3" id="KW-1185">Reference proteome</keyword>
<evidence type="ECO:0000313" key="2">
    <source>
        <dbReference type="EMBL" id="KNE98087.1"/>
    </source>
</evidence>
<gene>
    <name evidence="2" type="ORF">PSTG_08760</name>
</gene>
<keyword evidence="1" id="KW-0732">Signal</keyword>
<evidence type="ECO:0000256" key="1">
    <source>
        <dbReference type="SAM" id="SignalP"/>
    </source>
</evidence>
<dbReference type="EMBL" id="AJIL01000061">
    <property type="protein sequence ID" value="KNE98087.1"/>
    <property type="molecule type" value="Genomic_DNA"/>
</dbReference>